<feature type="coiled-coil region" evidence="6">
    <location>
        <begin position="1"/>
        <end position="31"/>
    </location>
</feature>
<evidence type="ECO:0000259" key="7">
    <source>
        <dbReference type="Pfam" id="PF00350"/>
    </source>
</evidence>
<evidence type="ECO:0000256" key="5">
    <source>
        <dbReference type="ARBA" id="ARBA00023136"/>
    </source>
</evidence>
<evidence type="ECO:0000256" key="3">
    <source>
        <dbReference type="ARBA" id="ARBA00022801"/>
    </source>
</evidence>
<dbReference type="AlphaFoldDB" id="A0A5C8FYF6"/>
<dbReference type="InterPro" id="IPR027417">
    <property type="entry name" value="P-loop_NTPase"/>
</dbReference>
<organism evidence="8 9">
    <name type="scientific">Brachyspira aalborgi</name>
    <dbReference type="NCBI Taxonomy" id="29522"/>
    <lineage>
        <taxon>Bacteria</taxon>
        <taxon>Pseudomonadati</taxon>
        <taxon>Spirochaetota</taxon>
        <taxon>Spirochaetia</taxon>
        <taxon>Brachyspirales</taxon>
        <taxon>Brachyspiraceae</taxon>
        <taxon>Brachyspira</taxon>
    </lineage>
</organism>
<keyword evidence="4" id="KW-0342">GTP-binding</keyword>
<dbReference type="GO" id="GO:0003924">
    <property type="term" value="F:GTPase activity"/>
    <property type="evidence" value="ECO:0007669"/>
    <property type="project" value="InterPro"/>
</dbReference>
<reference evidence="8 9" key="1">
    <citation type="journal article" date="1992" name="Lakartidningen">
        <title>[Penicillin V and not amoxicillin is the first choice preparation in acute otitis].</title>
        <authorList>
            <person name="Kamme C."/>
            <person name="Lundgren K."/>
            <person name="Prellner K."/>
        </authorList>
    </citation>
    <scope>NUCLEOTIDE SEQUENCE [LARGE SCALE GENOMIC DNA]</scope>
    <source>
        <strain evidence="8 9">PC2777IV</strain>
    </source>
</reference>
<accession>A0A5C8FYF6</accession>
<keyword evidence="6" id="KW-0175">Coiled coil</keyword>
<dbReference type="OrthoDB" id="9816479at2"/>
<proteinExistence type="predicted"/>
<keyword evidence="2" id="KW-0547">Nucleotide-binding</keyword>
<dbReference type="InterPro" id="IPR027094">
    <property type="entry name" value="Mitofusin_fam"/>
</dbReference>
<dbReference type="PANTHER" id="PTHR10465:SF0">
    <property type="entry name" value="SARCALUMENIN"/>
    <property type="match status" value="1"/>
</dbReference>
<dbReference type="SUPFAM" id="SSF52540">
    <property type="entry name" value="P-loop containing nucleoside triphosphate hydrolases"/>
    <property type="match status" value="1"/>
</dbReference>
<dbReference type="RefSeq" id="WP_147529581.1">
    <property type="nucleotide sequence ID" value="NZ_SAYJ01000019.1"/>
</dbReference>
<dbReference type="EMBL" id="SAYJ01000019">
    <property type="protein sequence ID" value="TXJ54743.1"/>
    <property type="molecule type" value="Genomic_DNA"/>
</dbReference>
<evidence type="ECO:0000313" key="8">
    <source>
        <dbReference type="EMBL" id="TXJ54743.1"/>
    </source>
</evidence>
<dbReference type="Pfam" id="PF00350">
    <property type="entry name" value="Dynamin_N"/>
    <property type="match status" value="1"/>
</dbReference>
<evidence type="ECO:0000256" key="6">
    <source>
        <dbReference type="SAM" id="Coils"/>
    </source>
</evidence>
<name>A0A5C8FYF6_9SPIR</name>
<sequence length="473" mass="55443">MSALEKLQNEVERQKRKIEEIEKSIETVEKEFNVKFDDERKDIKEQKAFIEEPDLQIAIVGTIKAGKSTFINALFEENIASTDVTPETASLTKFRYSTKNKLEVKFYNKTEWEELWESVKESEEKTKTKIFRDEFESSGAENIKNDYIGASDKIEEVSNIEELKKKVKEYTSKTSKIHYFVKELKVYLNNENMHKNVTIVDTPGLDDVVDYRSKITKDYIKRANAVIVCVDSSSLRNDEYLTITKVFENIGDDFYKVMILGTQIDNKNNPKEAWEKQIEEWKKYLRENYKDEDLLKNNIIGVSSYVYSKVIELENGRECKIETIKKLAESYGIDLMPEDSENLPMKVYKKMEIEAILKNSENIKDLTNIKKVNSIMHRDIISKGEEEVKKDLERRYLSMITNISNKAESIKNTNSESKKTLDMTKAEQENFRIKKNKEIEEIEKAMNGLNKSFEKIKEEWLNQNKKLKEAIKK</sequence>
<evidence type="ECO:0000256" key="4">
    <source>
        <dbReference type="ARBA" id="ARBA00023134"/>
    </source>
</evidence>
<gene>
    <name evidence="8" type="ORF">EPJ67_10780</name>
</gene>
<keyword evidence="3" id="KW-0378">Hydrolase</keyword>
<keyword evidence="5" id="KW-0472">Membrane</keyword>
<dbReference type="GO" id="GO:0005525">
    <property type="term" value="F:GTP binding"/>
    <property type="evidence" value="ECO:0007669"/>
    <property type="project" value="UniProtKB-KW"/>
</dbReference>
<dbReference type="Gene3D" id="3.40.50.300">
    <property type="entry name" value="P-loop containing nucleotide triphosphate hydrolases"/>
    <property type="match status" value="1"/>
</dbReference>
<dbReference type="InterPro" id="IPR045063">
    <property type="entry name" value="Dynamin_N"/>
</dbReference>
<dbReference type="Proteomes" id="UP000325013">
    <property type="component" value="Unassembled WGS sequence"/>
</dbReference>
<evidence type="ECO:0000256" key="2">
    <source>
        <dbReference type="ARBA" id="ARBA00022741"/>
    </source>
</evidence>
<comment type="caution">
    <text evidence="8">The sequence shown here is derived from an EMBL/GenBank/DDBJ whole genome shotgun (WGS) entry which is preliminary data.</text>
</comment>
<feature type="domain" description="Dynamin N-terminal" evidence="7">
    <location>
        <begin position="57"/>
        <end position="246"/>
    </location>
</feature>
<dbReference type="PANTHER" id="PTHR10465">
    <property type="entry name" value="TRANSMEMBRANE GTPASE FZO1"/>
    <property type="match status" value="1"/>
</dbReference>
<dbReference type="GO" id="GO:0016020">
    <property type="term" value="C:membrane"/>
    <property type="evidence" value="ECO:0007669"/>
    <property type="project" value="UniProtKB-SubCell"/>
</dbReference>
<evidence type="ECO:0000256" key="1">
    <source>
        <dbReference type="ARBA" id="ARBA00004370"/>
    </source>
</evidence>
<comment type="subcellular location">
    <subcellularLocation>
        <location evidence="1">Membrane</location>
    </subcellularLocation>
</comment>
<evidence type="ECO:0000313" key="9">
    <source>
        <dbReference type="Proteomes" id="UP000325013"/>
    </source>
</evidence>
<protein>
    <recommendedName>
        <fullName evidence="7">Dynamin N-terminal domain-containing protein</fullName>
    </recommendedName>
</protein>
<feature type="coiled-coil region" evidence="6">
    <location>
        <begin position="432"/>
        <end position="470"/>
    </location>
</feature>